<evidence type="ECO:0000313" key="1">
    <source>
        <dbReference type="EMBL" id="VVD63034.1"/>
    </source>
</evidence>
<evidence type="ECO:0000313" key="2">
    <source>
        <dbReference type="Proteomes" id="UP000366945"/>
    </source>
</evidence>
<dbReference type="GeneID" id="300402279"/>
<name>A0A5E4RKI9_9BURK</name>
<dbReference type="Proteomes" id="UP000366945">
    <property type="component" value="Unassembled WGS sequence"/>
</dbReference>
<protein>
    <submittedName>
        <fullName evidence="1">Uncharacterized protein</fullName>
    </submittedName>
</protein>
<proteinExistence type="predicted"/>
<accession>A0A5E4RKI9</accession>
<gene>
    <name evidence="1" type="ORF">PPN31114_00202</name>
</gene>
<keyword evidence="2" id="KW-1185">Reference proteome</keyword>
<dbReference type="AlphaFoldDB" id="A0A5E4RKI9"/>
<organism evidence="1 2">
    <name type="scientific">Pandoraea pneumonica</name>
    <dbReference type="NCBI Taxonomy" id="2508299"/>
    <lineage>
        <taxon>Bacteria</taxon>
        <taxon>Pseudomonadati</taxon>
        <taxon>Pseudomonadota</taxon>
        <taxon>Betaproteobacteria</taxon>
        <taxon>Burkholderiales</taxon>
        <taxon>Burkholderiaceae</taxon>
        <taxon>Pandoraea</taxon>
    </lineage>
</organism>
<reference evidence="1 2" key="1">
    <citation type="submission" date="2019-08" db="EMBL/GenBank/DDBJ databases">
        <authorList>
            <person name="Peeters C."/>
        </authorList>
    </citation>
    <scope>NUCLEOTIDE SEQUENCE [LARGE SCALE GENOMIC DNA]</scope>
    <source>
        <strain evidence="1 2">LMG 31114</strain>
    </source>
</reference>
<dbReference type="OrthoDB" id="9047490at2"/>
<dbReference type="EMBL" id="CABPSK010000001">
    <property type="protein sequence ID" value="VVD63034.1"/>
    <property type="molecule type" value="Genomic_DNA"/>
</dbReference>
<sequence>MSNYWVVMSGGGGSDTFIYNAGYGSLEIREVTSLGGQAVLKFGFGITLSSLRDTSNGDYLTITDGIVGDRISDGSCQSEGAEGAFCTVQ</sequence>
<dbReference type="RefSeq" id="WP_150677645.1">
    <property type="nucleotide sequence ID" value="NZ_CABPSK010000001.1"/>
</dbReference>